<protein>
    <submittedName>
        <fullName evidence="3">Oocyte-expressed protein homolog</fullName>
    </submittedName>
</protein>
<dbReference type="PANTHER" id="PTHR31368:SF4">
    <property type="entry name" value="DEVELOPMENTAL PLURIPOTENCY-ASSOCIATED 5 PROTEIN"/>
    <property type="match status" value="1"/>
</dbReference>
<feature type="domain" description="KH-like RNA-binding" evidence="2">
    <location>
        <begin position="87"/>
        <end position="144"/>
    </location>
</feature>
<dbReference type="Pfam" id="PF16005">
    <property type="entry name" value="MOEP19"/>
    <property type="match status" value="1"/>
</dbReference>
<proteinExistence type="inferred from homology"/>
<gene>
    <name evidence="3" type="primary">OOEP</name>
</gene>
<dbReference type="Gene3D" id="3.30.1370.10">
    <property type="entry name" value="K Homology domain, type 1"/>
    <property type="match status" value="1"/>
</dbReference>
<reference evidence="3 4" key="1">
    <citation type="submission" date="2021-02" db="EMBL/GenBank/DDBJ databases">
        <title>Safari Cat Assemblies.</title>
        <authorList>
            <person name="Bredemeyer K.R."/>
            <person name="Murphy W.J."/>
        </authorList>
    </citation>
    <scope>NUCLEOTIDE SEQUENCE [LARGE SCALE GENOMIC DNA]</scope>
</reference>
<sequence>ARTTEEAGPGTRPAWGAGWIGVSGVERPHWPPLSDPLTEDRLHQPRLEVNSLRTLQLYERRKPLRSGHAAVGLAASGREAANQEGQGVGGSRIPYIERVSKVMLELKVLESSGLAEVVVYGSYLYKLRAKWMLQSMAEWHRQRQERGMLKLEDAMKALHLGPWMK</sequence>
<evidence type="ECO:0000259" key="2">
    <source>
        <dbReference type="Pfam" id="PF16005"/>
    </source>
</evidence>
<reference evidence="3" key="2">
    <citation type="submission" date="2025-08" db="UniProtKB">
        <authorList>
            <consortium name="Ensembl"/>
        </authorList>
    </citation>
    <scope>IDENTIFICATION</scope>
    <source>
        <strain evidence="3">breed Abyssinian</strain>
    </source>
</reference>
<dbReference type="InterPro" id="IPR031952">
    <property type="entry name" value="MOEP19_KH-like"/>
</dbReference>
<dbReference type="PANTHER" id="PTHR31368">
    <property type="entry name" value="DEVELOPMENT PLURPOTENCY-ASSOCIATED PROTEIN 1/5 FAMILY MEMBER"/>
    <property type="match status" value="1"/>
</dbReference>
<keyword evidence="4" id="KW-1185">Reference proteome</keyword>
<dbReference type="GeneTree" id="ENSGT00940000162097"/>
<reference evidence="3" key="3">
    <citation type="submission" date="2025-09" db="UniProtKB">
        <authorList>
            <consortium name="Ensembl"/>
        </authorList>
    </citation>
    <scope>IDENTIFICATION</scope>
    <source>
        <strain evidence="3">breed Abyssinian</strain>
    </source>
</reference>
<name>A0ABI7XKW6_FELCA</name>
<comment type="similarity">
    <text evidence="1">Belongs to the KHDC1 family.</text>
</comment>
<dbReference type="InterPro" id="IPR036612">
    <property type="entry name" value="KH_dom_type_1_sf"/>
</dbReference>
<evidence type="ECO:0000313" key="3">
    <source>
        <dbReference type="Ensembl" id="ENSFCTP00005023133.1"/>
    </source>
</evidence>
<dbReference type="CDD" id="cd12795">
    <property type="entry name" value="FILIA_N_like"/>
    <property type="match status" value="1"/>
</dbReference>
<dbReference type="Proteomes" id="UP000823872">
    <property type="component" value="Chromosome B2"/>
</dbReference>
<evidence type="ECO:0000313" key="4">
    <source>
        <dbReference type="Proteomes" id="UP000823872"/>
    </source>
</evidence>
<accession>A0ABI7XKW6</accession>
<dbReference type="Ensembl" id="ENSFCTT00005034050.1">
    <property type="protein sequence ID" value="ENSFCTP00005023133.1"/>
    <property type="gene ID" value="ENSFCTG00005012004.1"/>
</dbReference>
<evidence type="ECO:0000256" key="1">
    <source>
        <dbReference type="ARBA" id="ARBA00009081"/>
    </source>
</evidence>
<organism evidence="3 4">
    <name type="scientific">Felis catus</name>
    <name type="common">Cat</name>
    <name type="synonym">Felis silvestris catus</name>
    <dbReference type="NCBI Taxonomy" id="9685"/>
    <lineage>
        <taxon>Eukaryota</taxon>
        <taxon>Metazoa</taxon>
        <taxon>Chordata</taxon>
        <taxon>Craniata</taxon>
        <taxon>Vertebrata</taxon>
        <taxon>Euteleostomi</taxon>
        <taxon>Mammalia</taxon>
        <taxon>Eutheria</taxon>
        <taxon>Laurasiatheria</taxon>
        <taxon>Carnivora</taxon>
        <taxon>Feliformia</taxon>
        <taxon>Felidae</taxon>
        <taxon>Felinae</taxon>
        <taxon>Felis</taxon>
    </lineage>
</organism>